<organism evidence="3 4">
    <name type="scientific">Methylosinus sporium</name>
    <dbReference type="NCBI Taxonomy" id="428"/>
    <lineage>
        <taxon>Bacteria</taxon>
        <taxon>Pseudomonadati</taxon>
        <taxon>Pseudomonadota</taxon>
        <taxon>Alphaproteobacteria</taxon>
        <taxon>Hyphomicrobiales</taxon>
        <taxon>Methylocystaceae</taxon>
        <taxon>Methylosinus</taxon>
    </lineage>
</organism>
<dbReference type="EMBL" id="PUIV01000020">
    <property type="protein sequence ID" value="PWB93498.1"/>
    <property type="molecule type" value="Genomic_DNA"/>
</dbReference>
<dbReference type="Pfam" id="PF05036">
    <property type="entry name" value="SPOR"/>
    <property type="match status" value="1"/>
</dbReference>
<evidence type="ECO:0000256" key="1">
    <source>
        <dbReference type="SAM" id="MobiDB-lite"/>
    </source>
</evidence>
<feature type="compositionally biased region" description="Low complexity" evidence="1">
    <location>
        <begin position="339"/>
        <end position="352"/>
    </location>
</feature>
<feature type="compositionally biased region" description="Pro residues" evidence="1">
    <location>
        <begin position="353"/>
        <end position="363"/>
    </location>
</feature>
<feature type="region of interest" description="Disordered" evidence="1">
    <location>
        <begin position="258"/>
        <end position="367"/>
    </location>
</feature>
<dbReference type="AlphaFoldDB" id="A0A2U1SPF7"/>
<feature type="compositionally biased region" description="Basic and acidic residues" evidence="1">
    <location>
        <begin position="69"/>
        <end position="91"/>
    </location>
</feature>
<dbReference type="OrthoDB" id="7338235at2"/>
<dbReference type="SUPFAM" id="SSF110997">
    <property type="entry name" value="Sporulation related repeat"/>
    <property type="match status" value="1"/>
</dbReference>
<evidence type="ECO:0000313" key="4">
    <source>
        <dbReference type="Proteomes" id="UP000245137"/>
    </source>
</evidence>
<feature type="region of interest" description="Disordered" evidence="1">
    <location>
        <begin position="1"/>
        <end position="46"/>
    </location>
</feature>
<feature type="compositionally biased region" description="Low complexity" evidence="1">
    <location>
        <begin position="26"/>
        <end position="37"/>
    </location>
</feature>
<dbReference type="RefSeq" id="WP_108917663.1">
    <property type="nucleotide sequence ID" value="NZ_BGJY01000019.1"/>
</dbReference>
<dbReference type="Proteomes" id="UP000245137">
    <property type="component" value="Unassembled WGS sequence"/>
</dbReference>
<evidence type="ECO:0000313" key="3">
    <source>
        <dbReference type="EMBL" id="PWB93498.1"/>
    </source>
</evidence>
<dbReference type="InterPro" id="IPR036680">
    <property type="entry name" value="SPOR-like_sf"/>
</dbReference>
<dbReference type="GO" id="GO:0042834">
    <property type="term" value="F:peptidoglycan binding"/>
    <property type="evidence" value="ECO:0007669"/>
    <property type="project" value="InterPro"/>
</dbReference>
<accession>A0A2U1SPF7</accession>
<keyword evidence="4" id="KW-1185">Reference proteome</keyword>
<sequence length="462" mass="48102">MREATARGPSIDISEFERRLRGGEPQGNQPGQANPPGKGEGKSDPLAELARLLHGDEAAAAADPYGKVFADRQRREPTIGQRDRDIFDAAELRGALSPSPSVAPPPMSQSQPQSNDYYAAHAPGETQWEHHEPQDYLDYGVEDEPYDEPPARRGFFGALRDRLRPWHAVVALAGVGALSVGLALGHRGGVVAPKELATIKAPEGPAKVQPSSVAEAAAPHRGAAVLDRNQNAPVKKVVSKQEQPVDPAAAVRVVKLGGEGPVDAPHEPAPVGGPNNPYGAEPRRVKTVSVRPDGTVIDNDAPTPAIARPATNVAPPARPPSLAARPSAVEAPIEPPTATPKSPAKPATTPKVAQPPRPKPAAPPEQTAAIEPAQTEAATGGNGGFAVQFGAAGSEDEARRLIQTVNSKFSAQLGGKRLGFRLAKVGEKSVYRVRAAGMSREAAVGVCEKVKASGGSCFVAAN</sequence>
<name>A0A2U1SPF7_METSR</name>
<gene>
    <name evidence="3" type="ORF">C5689_12795</name>
</gene>
<reference evidence="3 4" key="1">
    <citation type="journal article" date="2018" name="Appl. Microbiol. Biotechnol.">
        <title>Co-cultivation of the strictly anaerobic methanogen Methanosarcina barkeri with aerobic methanotrophs in an oxygen-limited membrane bioreactor.</title>
        <authorList>
            <person name="In 't Zandt M.H."/>
            <person name="van den Bosch T.J.M."/>
            <person name="Rijkers R."/>
            <person name="van Kessel M.A.H.J."/>
            <person name="Jetten M.S.M."/>
            <person name="Welte C.U."/>
        </authorList>
    </citation>
    <scope>NUCLEOTIDE SEQUENCE [LARGE SCALE GENOMIC DNA]</scope>
    <source>
        <strain evidence="3 4">DSM 17706</strain>
    </source>
</reference>
<dbReference type="Gene3D" id="3.30.70.1070">
    <property type="entry name" value="Sporulation related repeat"/>
    <property type="match status" value="1"/>
</dbReference>
<protein>
    <submittedName>
        <fullName evidence="3">SPOR domain-containing protein</fullName>
    </submittedName>
</protein>
<feature type="domain" description="SPOR" evidence="2">
    <location>
        <begin position="382"/>
        <end position="459"/>
    </location>
</feature>
<evidence type="ECO:0000259" key="2">
    <source>
        <dbReference type="Pfam" id="PF05036"/>
    </source>
</evidence>
<dbReference type="InterPro" id="IPR007730">
    <property type="entry name" value="SPOR-like_dom"/>
</dbReference>
<feature type="region of interest" description="Disordered" evidence="1">
    <location>
        <begin position="62"/>
        <end position="130"/>
    </location>
</feature>
<comment type="caution">
    <text evidence="3">The sequence shown here is derived from an EMBL/GenBank/DDBJ whole genome shotgun (WGS) entry which is preliminary data.</text>
</comment>
<proteinExistence type="predicted"/>